<dbReference type="PANTHER" id="PTHR34388:SF1">
    <property type="entry name" value="DNA POLYMERASE III SUBUNIT DELTA"/>
    <property type="match status" value="1"/>
</dbReference>
<comment type="similarity">
    <text evidence="7">Belongs to the DNA polymerase HolA subunit family.</text>
</comment>
<dbReference type="OrthoDB" id="9770982at2"/>
<dbReference type="Pfam" id="PF14840">
    <property type="entry name" value="DNA_pol3_delt_C"/>
    <property type="match status" value="1"/>
</dbReference>
<dbReference type="InterPro" id="IPR032780">
    <property type="entry name" value="DNA_pol3_delt_C"/>
</dbReference>
<proteinExistence type="inferred from homology"/>
<evidence type="ECO:0000313" key="13">
    <source>
        <dbReference type="Proteomes" id="UP000317839"/>
    </source>
</evidence>
<protein>
    <recommendedName>
        <fullName evidence="2 9">DNA polymerase III subunit delta</fullName>
        <ecNumber evidence="1 9">2.7.7.7</ecNumber>
    </recommendedName>
</protein>
<dbReference type="GO" id="GO:0006261">
    <property type="term" value="P:DNA-templated DNA replication"/>
    <property type="evidence" value="ECO:0007669"/>
    <property type="project" value="TreeGrafter"/>
</dbReference>
<keyword evidence="6" id="KW-0239">DNA-directed DNA polymerase</keyword>
<dbReference type="PANTHER" id="PTHR34388">
    <property type="entry name" value="DNA POLYMERASE III SUBUNIT DELTA"/>
    <property type="match status" value="1"/>
</dbReference>
<evidence type="ECO:0000259" key="11">
    <source>
        <dbReference type="Pfam" id="PF14840"/>
    </source>
</evidence>
<dbReference type="GO" id="GO:0003887">
    <property type="term" value="F:DNA-directed DNA polymerase activity"/>
    <property type="evidence" value="ECO:0007669"/>
    <property type="project" value="UniProtKB-UniRule"/>
</dbReference>
<dbReference type="Gene3D" id="3.40.50.300">
    <property type="entry name" value="P-loop containing nucleotide triphosphate hydrolases"/>
    <property type="match status" value="1"/>
</dbReference>
<dbReference type="InterPro" id="IPR005790">
    <property type="entry name" value="DNA_polIII_delta"/>
</dbReference>
<dbReference type="GO" id="GO:0009360">
    <property type="term" value="C:DNA polymerase III complex"/>
    <property type="evidence" value="ECO:0007669"/>
    <property type="project" value="UniProtKB-UniRule"/>
</dbReference>
<dbReference type="Proteomes" id="UP000317839">
    <property type="component" value="Unassembled WGS sequence"/>
</dbReference>
<dbReference type="EC" id="2.7.7.7" evidence="1 9"/>
<organism evidence="12 13">
    <name type="scientific">Aliikangiella marina</name>
    <dbReference type="NCBI Taxonomy" id="1712262"/>
    <lineage>
        <taxon>Bacteria</taxon>
        <taxon>Pseudomonadati</taxon>
        <taxon>Pseudomonadota</taxon>
        <taxon>Gammaproteobacteria</taxon>
        <taxon>Oceanospirillales</taxon>
        <taxon>Pleioneaceae</taxon>
        <taxon>Aliikangiella</taxon>
    </lineage>
</organism>
<dbReference type="AlphaFoldDB" id="A0A545T9S5"/>
<keyword evidence="5" id="KW-0235">DNA replication</keyword>
<keyword evidence="4 12" id="KW-0548">Nucleotidyltransferase</keyword>
<evidence type="ECO:0000256" key="1">
    <source>
        <dbReference type="ARBA" id="ARBA00012417"/>
    </source>
</evidence>
<evidence type="ECO:0000256" key="7">
    <source>
        <dbReference type="ARBA" id="ARBA00034754"/>
    </source>
</evidence>
<comment type="caution">
    <text evidence="12">The sequence shown here is derived from an EMBL/GenBank/DDBJ whole genome shotgun (WGS) entry which is preliminary data.</text>
</comment>
<dbReference type="CDD" id="cd18138">
    <property type="entry name" value="HLD_clamp_pol_III_delta"/>
    <property type="match status" value="1"/>
</dbReference>
<evidence type="ECO:0000259" key="10">
    <source>
        <dbReference type="Pfam" id="PF06144"/>
    </source>
</evidence>
<keyword evidence="3 12" id="KW-0808">Transferase</keyword>
<comment type="catalytic activity">
    <reaction evidence="8">
        <text>DNA(n) + a 2'-deoxyribonucleoside 5'-triphosphate = DNA(n+1) + diphosphate</text>
        <dbReference type="Rhea" id="RHEA:22508"/>
        <dbReference type="Rhea" id="RHEA-COMP:17339"/>
        <dbReference type="Rhea" id="RHEA-COMP:17340"/>
        <dbReference type="ChEBI" id="CHEBI:33019"/>
        <dbReference type="ChEBI" id="CHEBI:61560"/>
        <dbReference type="ChEBI" id="CHEBI:173112"/>
        <dbReference type="EC" id="2.7.7.7"/>
    </reaction>
</comment>
<keyword evidence="13" id="KW-1185">Reference proteome</keyword>
<evidence type="ECO:0000256" key="2">
    <source>
        <dbReference type="ARBA" id="ARBA00017703"/>
    </source>
</evidence>
<dbReference type="NCBIfam" id="TIGR01128">
    <property type="entry name" value="holA"/>
    <property type="match status" value="1"/>
</dbReference>
<dbReference type="Gene3D" id="1.10.8.60">
    <property type="match status" value="1"/>
</dbReference>
<accession>A0A545T9S5</accession>
<dbReference type="SUPFAM" id="SSF48019">
    <property type="entry name" value="post-AAA+ oligomerization domain-like"/>
    <property type="match status" value="1"/>
</dbReference>
<dbReference type="InterPro" id="IPR008921">
    <property type="entry name" value="DNA_pol3_clamp-load_cplx_C"/>
</dbReference>
<dbReference type="RefSeq" id="WP_142942677.1">
    <property type="nucleotide sequence ID" value="NZ_VIKR01000003.1"/>
</dbReference>
<evidence type="ECO:0000256" key="6">
    <source>
        <dbReference type="ARBA" id="ARBA00022932"/>
    </source>
</evidence>
<evidence type="ECO:0000256" key="4">
    <source>
        <dbReference type="ARBA" id="ARBA00022695"/>
    </source>
</evidence>
<evidence type="ECO:0000256" key="5">
    <source>
        <dbReference type="ARBA" id="ARBA00022705"/>
    </source>
</evidence>
<dbReference type="EMBL" id="VIKR01000003">
    <property type="protein sequence ID" value="TQV73970.1"/>
    <property type="molecule type" value="Genomic_DNA"/>
</dbReference>
<sequence>MNSSATSISPINIVISDDPLMMMEACDSIIEQAKAAGVSDRKVVEVADKFNWNELLADSGSLSLFAEVKLTDIRFSKLPNKEAQNALVELLASADVENQILIRFPKVEKRQKNTKWFKSVVENAQVHELWPPKPHEFIGWVKQRARQYNLDVSNEACQMLAEQTEGNLLAAKQSLDKLVLLYSDQTVGIEELRQVTTDNAKYSVFLCLDEALAGKGERAVRMLKKFEQEAVAPISILVNLTREVELCKNTALAVQQGQTAMQALSKSYLWDSKKRLISAAVNRLPASIWQKLIIRCAYLDRMIKGQEKGNVWQELELILWMISGQRIWGRVS</sequence>
<name>A0A545T9S5_9GAMM</name>
<evidence type="ECO:0000313" key="12">
    <source>
        <dbReference type="EMBL" id="TQV73970.1"/>
    </source>
</evidence>
<reference evidence="12 13" key="1">
    <citation type="submission" date="2019-06" db="EMBL/GenBank/DDBJ databases">
        <title>Draft genome of Aliikangiella marina GYP-15.</title>
        <authorList>
            <person name="Wang G."/>
        </authorList>
    </citation>
    <scope>NUCLEOTIDE SEQUENCE [LARGE SCALE GENOMIC DNA]</scope>
    <source>
        <strain evidence="12 13">GYP-15</strain>
    </source>
</reference>
<dbReference type="InterPro" id="IPR010372">
    <property type="entry name" value="DNA_pol3_delta_N"/>
</dbReference>
<evidence type="ECO:0000256" key="3">
    <source>
        <dbReference type="ARBA" id="ARBA00022679"/>
    </source>
</evidence>
<dbReference type="GO" id="GO:0003677">
    <property type="term" value="F:DNA binding"/>
    <property type="evidence" value="ECO:0007669"/>
    <property type="project" value="InterPro"/>
</dbReference>
<dbReference type="SUPFAM" id="SSF52540">
    <property type="entry name" value="P-loop containing nucleoside triphosphate hydrolases"/>
    <property type="match status" value="1"/>
</dbReference>
<gene>
    <name evidence="12" type="primary">holA</name>
    <name evidence="12" type="ORF">FLL45_14000</name>
</gene>
<dbReference type="Pfam" id="PF06144">
    <property type="entry name" value="DNA_pol3_delta"/>
    <property type="match status" value="1"/>
</dbReference>
<feature type="domain" description="DNA polymerase III delta N-terminal" evidence="10">
    <location>
        <begin position="17"/>
        <end position="126"/>
    </location>
</feature>
<dbReference type="InterPro" id="IPR027417">
    <property type="entry name" value="P-loop_NTPase"/>
</dbReference>
<evidence type="ECO:0000256" key="9">
    <source>
        <dbReference type="NCBIfam" id="TIGR01128"/>
    </source>
</evidence>
<feature type="domain" description="DNA polymerase III subunit delta C-terminal" evidence="11">
    <location>
        <begin position="205"/>
        <end position="322"/>
    </location>
</feature>
<dbReference type="Gene3D" id="1.20.272.10">
    <property type="match status" value="1"/>
</dbReference>
<evidence type="ECO:0000256" key="8">
    <source>
        <dbReference type="ARBA" id="ARBA00049244"/>
    </source>
</evidence>